<dbReference type="EMBL" id="ADZX01000157">
    <property type="protein sequence ID" value="EFK97495.1"/>
    <property type="molecule type" value="Genomic_DNA"/>
</dbReference>
<sequence>GIEGKIPLIAAGGISCRDDILRLQALGASAVQLGTAFAVTRECDADPEFKRVLAEAKPEDMVEFVSVAGLPARAVRTPWLEKYIRLVPKLQAAAHVKAKCNMSFDCLTHCGLRDGDATMGQFCIDQQLGHAFEGDTRRGLFFRGAGRLPFGDQIRSVQELLQWLLGGIRPAALTMETV</sequence>
<evidence type="ECO:0000313" key="1">
    <source>
        <dbReference type="EMBL" id="EFK97495.1"/>
    </source>
</evidence>
<proteinExistence type="predicted"/>
<feature type="non-terminal residue" evidence="1">
    <location>
        <position position="1"/>
    </location>
</feature>
<name>D9PG21_9ZZZZ</name>
<dbReference type="GO" id="GO:0051213">
    <property type="term" value="F:dioxygenase activity"/>
    <property type="evidence" value="ECO:0007669"/>
    <property type="project" value="UniProtKB-KW"/>
</dbReference>
<accession>D9PG21</accession>
<dbReference type="PANTHER" id="PTHR32332:SF18">
    <property type="entry name" value="2-NITROPROPANE DIOXYGENASE"/>
    <property type="match status" value="1"/>
</dbReference>
<dbReference type="SUPFAM" id="SSF51412">
    <property type="entry name" value="Inosine monophosphate dehydrogenase (IMPDH)"/>
    <property type="match status" value="1"/>
</dbReference>
<gene>
    <name evidence="1" type="ORF">LDC_0466</name>
</gene>
<keyword evidence="1" id="KW-0560">Oxidoreductase</keyword>
<keyword evidence="1" id="KW-0223">Dioxygenase</keyword>
<reference evidence="1" key="2">
    <citation type="journal article" date="2011" name="Microb. Ecol.">
        <title>Taxonomic and Functional Metagenomic Profiling of the Microbial Community in the Anoxic Sediment of a Sub-saline Shallow Lake (Laguna de Carrizo, Central Spain).</title>
        <authorList>
            <person name="Ferrer M."/>
            <person name="Guazzaroni M.E."/>
            <person name="Richter M."/>
            <person name="Garcia-Salamanca A."/>
            <person name="Yarza P."/>
            <person name="Suarez-Suarez A."/>
            <person name="Solano J."/>
            <person name="Alcaide M."/>
            <person name="van Dillewijn P."/>
            <person name="Molina-Henares M.A."/>
            <person name="Lopez-Cortes N."/>
            <person name="Al-Ramahi Y."/>
            <person name="Guerrero C."/>
            <person name="Acosta A."/>
            <person name="de Eugenio L.I."/>
            <person name="Martinez V."/>
            <person name="Marques S."/>
            <person name="Rojo F."/>
            <person name="Santero E."/>
            <person name="Genilloud O."/>
            <person name="Perez-Perez J."/>
            <person name="Rossello-Mora R."/>
            <person name="Ramos J.L."/>
        </authorList>
    </citation>
    <scope>NUCLEOTIDE SEQUENCE</scope>
</reference>
<dbReference type="InterPro" id="IPR013785">
    <property type="entry name" value="Aldolase_TIM"/>
</dbReference>
<organism evidence="1">
    <name type="scientific">sediment metagenome</name>
    <dbReference type="NCBI Taxonomy" id="749907"/>
    <lineage>
        <taxon>unclassified sequences</taxon>
        <taxon>metagenomes</taxon>
        <taxon>ecological metagenomes</taxon>
    </lineage>
</organism>
<dbReference type="Gene3D" id="3.20.20.70">
    <property type="entry name" value="Aldolase class I"/>
    <property type="match status" value="1"/>
</dbReference>
<dbReference type="GO" id="GO:0018580">
    <property type="term" value="F:nitronate monooxygenase activity"/>
    <property type="evidence" value="ECO:0007669"/>
    <property type="project" value="UniProtKB-EC"/>
</dbReference>
<comment type="caution">
    <text evidence="1">The sequence shown here is derived from an EMBL/GenBank/DDBJ whole genome shotgun (WGS) entry which is preliminary data.</text>
</comment>
<reference evidence="1" key="1">
    <citation type="submission" date="2010-07" db="EMBL/GenBank/DDBJ databases">
        <authorList>
            <consortium name="CONSOLIDER consortium CSD2007-00005"/>
            <person name="Guazzaroni M.-E."/>
            <person name="Richter M."/>
            <person name="Garcia-Salamanca A."/>
            <person name="Yarza P."/>
            <person name="Ferrer M."/>
        </authorList>
    </citation>
    <scope>NUCLEOTIDE SEQUENCE</scope>
</reference>
<dbReference type="PANTHER" id="PTHR32332">
    <property type="entry name" value="2-NITROPROPANE DIOXYGENASE"/>
    <property type="match status" value="1"/>
</dbReference>
<dbReference type="EC" id="1.13.12.16" evidence="1"/>
<dbReference type="Pfam" id="PF03060">
    <property type="entry name" value="NMO"/>
    <property type="match status" value="1"/>
</dbReference>
<protein>
    <submittedName>
        <fullName evidence="1">2-nitropropane dioxygenase, NPD</fullName>
        <ecNumber evidence="1">1.13.12.16</ecNumber>
    </submittedName>
</protein>
<dbReference type="AlphaFoldDB" id="D9PG21"/>